<evidence type="ECO:0008006" key="8">
    <source>
        <dbReference type="Google" id="ProtNLM"/>
    </source>
</evidence>
<dbReference type="Proteomes" id="UP000466442">
    <property type="component" value="Linkage Group LG1"/>
</dbReference>
<evidence type="ECO:0000256" key="2">
    <source>
        <dbReference type="ARBA" id="ARBA00022525"/>
    </source>
</evidence>
<comment type="subcellular location">
    <subcellularLocation>
        <location evidence="1">Secreted</location>
    </subcellularLocation>
</comment>
<dbReference type="GO" id="GO:0007218">
    <property type="term" value="P:neuropeptide signaling pathway"/>
    <property type="evidence" value="ECO:0007669"/>
    <property type="project" value="UniProtKB-KW"/>
</dbReference>
<evidence type="ECO:0000313" key="7">
    <source>
        <dbReference type="Proteomes" id="UP000466442"/>
    </source>
</evidence>
<dbReference type="EMBL" id="WIXP02000001">
    <property type="protein sequence ID" value="KAF6216557.1"/>
    <property type="molecule type" value="Genomic_DNA"/>
</dbReference>
<keyword evidence="4" id="KW-0527">Neuropeptide</keyword>
<dbReference type="Pfam" id="PF08259">
    <property type="entry name" value="Periviscerokin"/>
    <property type="match status" value="1"/>
</dbReference>
<dbReference type="OrthoDB" id="6430009at2759"/>
<name>A0A8S9Y5M6_APOLU</name>
<gene>
    <name evidence="6" type="ORF">GE061_000900</name>
</gene>
<protein>
    <recommendedName>
        <fullName evidence="8">Cardio acceleratory peptide 2b</fullName>
    </recommendedName>
</protein>
<dbReference type="GO" id="GO:0005576">
    <property type="term" value="C:extracellular region"/>
    <property type="evidence" value="ECO:0007669"/>
    <property type="project" value="UniProtKB-SubCell"/>
</dbReference>
<evidence type="ECO:0000256" key="1">
    <source>
        <dbReference type="ARBA" id="ARBA00004613"/>
    </source>
</evidence>
<organism evidence="6 7">
    <name type="scientific">Apolygus lucorum</name>
    <name type="common">Small green plant bug</name>
    <name type="synonym">Lygocoris lucorum</name>
    <dbReference type="NCBI Taxonomy" id="248454"/>
    <lineage>
        <taxon>Eukaryota</taxon>
        <taxon>Metazoa</taxon>
        <taxon>Ecdysozoa</taxon>
        <taxon>Arthropoda</taxon>
        <taxon>Hexapoda</taxon>
        <taxon>Insecta</taxon>
        <taxon>Pterygota</taxon>
        <taxon>Neoptera</taxon>
        <taxon>Paraneoptera</taxon>
        <taxon>Hemiptera</taxon>
        <taxon>Heteroptera</taxon>
        <taxon>Panheteroptera</taxon>
        <taxon>Cimicomorpha</taxon>
        <taxon>Miridae</taxon>
        <taxon>Mirini</taxon>
        <taxon>Apolygus</taxon>
    </lineage>
</organism>
<evidence type="ECO:0000256" key="3">
    <source>
        <dbReference type="ARBA" id="ARBA00022815"/>
    </source>
</evidence>
<dbReference type="InterPro" id="IPR013231">
    <property type="entry name" value="Periviscerokinin"/>
</dbReference>
<keyword evidence="7" id="KW-1185">Reference proteome</keyword>
<evidence type="ECO:0000313" key="6">
    <source>
        <dbReference type="EMBL" id="KAF6216557.1"/>
    </source>
</evidence>
<evidence type="ECO:0000256" key="4">
    <source>
        <dbReference type="ARBA" id="ARBA00023320"/>
    </source>
</evidence>
<reference evidence="6" key="1">
    <citation type="journal article" date="2021" name="Mol. Ecol. Resour.">
        <title>Apolygus lucorum genome provides insights into omnivorousness and mesophyll feeding.</title>
        <authorList>
            <person name="Liu Y."/>
            <person name="Liu H."/>
            <person name="Wang H."/>
            <person name="Huang T."/>
            <person name="Liu B."/>
            <person name="Yang B."/>
            <person name="Yin L."/>
            <person name="Li B."/>
            <person name="Zhang Y."/>
            <person name="Zhang S."/>
            <person name="Jiang F."/>
            <person name="Zhang X."/>
            <person name="Ren Y."/>
            <person name="Wang B."/>
            <person name="Wang S."/>
            <person name="Lu Y."/>
            <person name="Wu K."/>
            <person name="Fan W."/>
            <person name="Wang G."/>
        </authorList>
    </citation>
    <scope>NUCLEOTIDE SEQUENCE</scope>
    <source>
        <strain evidence="6">12Hb</strain>
    </source>
</reference>
<dbReference type="AlphaFoldDB" id="A0A8S9Y5M6"/>
<keyword evidence="3" id="KW-0027">Amidation</keyword>
<comment type="caution">
    <text evidence="6">The sequence shown here is derived from an EMBL/GenBank/DDBJ whole genome shotgun (WGS) entry which is preliminary data.</text>
</comment>
<evidence type="ECO:0000256" key="5">
    <source>
        <dbReference type="SAM" id="MobiDB-lite"/>
    </source>
</evidence>
<sequence>MSTLKDDEIFGNLQSHEDQPRSTMIAFSSCVFGILAYQLTIVGSEGGEIGRTNAELQRVNREASGLIPFPRVGRARMTLPIAFLPSFNFDNAQMLRLAPPVESEESSWDVITDILKKQEGGLIPFPRSGRSGNGPKRNGAGSGGSLWFGPRLGKRTYLNSGTGDGNVLSSVPDYFSQNKMAYDDSAAPVKMGDLI</sequence>
<keyword evidence="2" id="KW-0964">Secreted</keyword>
<feature type="region of interest" description="Disordered" evidence="5">
    <location>
        <begin position="122"/>
        <end position="147"/>
    </location>
</feature>
<proteinExistence type="predicted"/>
<accession>A0A8S9Y5M6</accession>